<comment type="catalytic activity">
    <reaction evidence="12 17">
        <text>L-valine + 2-oxoglutarate = 3-methyl-2-oxobutanoate + L-glutamate</text>
        <dbReference type="Rhea" id="RHEA:24813"/>
        <dbReference type="ChEBI" id="CHEBI:11851"/>
        <dbReference type="ChEBI" id="CHEBI:16810"/>
        <dbReference type="ChEBI" id="CHEBI:29985"/>
        <dbReference type="ChEBI" id="CHEBI:57762"/>
        <dbReference type="EC" id="2.6.1.42"/>
    </reaction>
</comment>
<dbReference type="NCBIfam" id="NF005146">
    <property type="entry name" value="PRK06606.1"/>
    <property type="match status" value="1"/>
</dbReference>
<proteinExistence type="inferred from homology"/>
<evidence type="ECO:0000256" key="1">
    <source>
        <dbReference type="ARBA" id="ARBA00001933"/>
    </source>
</evidence>
<keyword evidence="8 17" id="KW-0028">Amino-acid biosynthesis</keyword>
<comment type="similarity">
    <text evidence="6 15">Belongs to the class-IV pyridoxal-phosphate-dependent aminotransferase family.</text>
</comment>
<dbReference type="PANTHER" id="PTHR42743">
    <property type="entry name" value="AMINO-ACID AMINOTRANSFERASE"/>
    <property type="match status" value="1"/>
</dbReference>
<dbReference type="InterPro" id="IPR050571">
    <property type="entry name" value="Class-IV_PLP-Dep_Aminotrnsfr"/>
</dbReference>
<evidence type="ECO:0000256" key="2">
    <source>
        <dbReference type="ARBA" id="ARBA00003109"/>
    </source>
</evidence>
<dbReference type="InterPro" id="IPR036038">
    <property type="entry name" value="Aminotransferase-like"/>
</dbReference>
<evidence type="ECO:0000256" key="8">
    <source>
        <dbReference type="ARBA" id="ARBA00022605"/>
    </source>
</evidence>
<comment type="pathway">
    <text evidence="4 17">Amino-acid biosynthesis; L-valine biosynthesis; L-valine from pyruvate: step 4/4.</text>
</comment>
<evidence type="ECO:0000256" key="13">
    <source>
        <dbReference type="ARBA" id="ARBA00048798"/>
    </source>
</evidence>
<keyword evidence="10 16" id="KW-0663">Pyridoxal phosphate</keyword>
<comment type="cofactor">
    <cofactor evidence="1 16">
        <name>pyridoxal 5'-phosphate</name>
        <dbReference type="ChEBI" id="CHEBI:597326"/>
    </cofactor>
</comment>
<evidence type="ECO:0000313" key="19">
    <source>
        <dbReference type="Proteomes" id="UP001061361"/>
    </source>
</evidence>
<evidence type="ECO:0000256" key="6">
    <source>
        <dbReference type="ARBA" id="ARBA00009320"/>
    </source>
</evidence>
<evidence type="ECO:0000313" key="18">
    <source>
        <dbReference type="EMBL" id="BDQ32790.1"/>
    </source>
</evidence>
<dbReference type="Gene3D" id="3.20.10.10">
    <property type="entry name" value="D-amino Acid Aminotransferase, subunit A, domain 2"/>
    <property type="match status" value="1"/>
</dbReference>
<evidence type="ECO:0000256" key="11">
    <source>
        <dbReference type="ARBA" id="ARBA00023304"/>
    </source>
</evidence>
<name>A0ABM8AN18_9BACT</name>
<reference evidence="18" key="1">
    <citation type="submission" date="2022-08" db="EMBL/GenBank/DDBJ databases">
        <title>Genome Sequence of the sulphate-reducing bacterium, Pseudodesulfovibrio portus JCM14722.</title>
        <authorList>
            <person name="Kondo R."/>
            <person name="Kataoka T."/>
        </authorList>
    </citation>
    <scope>NUCLEOTIDE SEQUENCE</scope>
    <source>
        <strain evidence="18">JCM 14722</strain>
    </source>
</reference>
<dbReference type="EC" id="2.6.1.42" evidence="17"/>
<evidence type="ECO:0000256" key="16">
    <source>
        <dbReference type="RuleBase" id="RU004516"/>
    </source>
</evidence>
<comment type="catalytic activity">
    <reaction evidence="13 17">
        <text>L-isoleucine + 2-oxoglutarate = (S)-3-methyl-2-oxopentanoate + L-glutamate</text>
        <dbReference type="Rhea" id="RHEA:24801"/>
        <dbReference type="ChEBI" id="CHEBI:16810"/>
        <dbReference type="ChEBI" id="CHEBI:29985"/>
        <dbReference type="ChEBI" id="CHEBI:35146"/>
        <dbReference type="ChEBI" id="CHEBI:58045"/>
        <dbReference type="EC" id="2.6.1.42"/>
    </reaction>
</comment>
<evidence type="ECO:0000256" key="17">
    <source>
        <dbReference type="RuleBase" id="RU364094"/>
    </source>
</evidence>
<dbReference type="InterPro" id="IPR043132">
    <property type="entry name" value="BCAT-like_C"/>
</dbReference>
<keyword evidence="7 17" id="KW-0032">Aminotransferase</keyword>
<accession>A0ABM8AN18</accession>
<dbReference type="InterPro" id="IPR043131">
    <property type="entry name" value="BCAT-like_N"/>
</dbReference>
<dbReference type="Proteomes" id="UP001061361">
    <property type="component" value="Chromosome"/>
</dbReference>
<dbReference type="Gene3D" id="3.30.470.10">
    <property type="match status" value="1"/>
</dbReference>
<dbReference type="EMBL" id="AP026708">
    <property type="protein sequence ID" value="BDQ32790.1"/>
    <property type="molecule type" value="Genomic_DNA"/>
</dbReference>
<dbReference type="SUPFAM" id="SSF56752">
    <property type="entry name" value="D-aminoacid aminotransferase-like PLP-dependent enzymes"/>
    <property type="match status" value="1"/>
</dbReference>
<evidence type="ECO:0000256" key="14">
    <source>
        <dbReference type="ARBA" id="ARBA00049229"/>
    </source>
</evidence>
<evidence type="ECO:0000256" key="15">
    <source>
        <dbReference type="RuleBase" id="RU004106"/>
    </source>
</evidence>
<dbReference type="PROSITE" id="PS00770">
    <property type="entry name" value="AA_TRANSFER_CLASS_4"/>
    <property type="match status" value="1"/>
</dbReference>
<evidence type="ECO:0000256" key="4">
    <source>
        <dbReference type="ARBA" id="ARBA00004931"/>
    </source>
</evidence>
<evidence type="ECO:0000256" key="12">
    <source>
        <dbReference type="ARBA" id="ARBA00048212"/>
    </source>
</evidence>
<dbReference type="RefSeq" id="WP_264982853.1">
    <property type="nucleotide sequence ID" value="NZ_AP026708.1"/>
</dbReference>
<dbReference type="PANTHER" id="PTHR42743:SF11">
    <property type="entry name" value="AMINODEOXYCHORISMATE LYASE"/>
    <property type="match status" value="1"/>
</dbReference>
<keyword evidence="9 17" id="KW-0808">Transferase</keyword>
<dbReference type="CDD" id="cd01557">
    <property type="entry name" value="BCAT_beta_family"/>
    <property type="match status" value="1"/>
</dbReference>
<evidence type="ECO:0000256" key="3">
    <source>
        <dbReference type="ARBA" id="ARBA00004824"/>
    </source>
</evidence>
<dbReference type="GO" id="GO:0008483">
    <property type="term" value="F:transaminase activity"/>
    <property type="evidence" value="ECO:0007669"/>
    <property type="project" value="UniProtKB-KW"/>
</dbReference>
<evidence type="ECO:0000256" key="7">
    <source>
        <dbReference type="ARBA" id="ARBA00022576"/>
    </source>
</evidence>
<comment type="pathway">
    <text evidence="3 17">Amino-acid biosynthesis; L-isoleucine biosynthesis; L-isoleucine from 2-oxobutanoate: step 4/4.</text>
</comment>
<keyword evidence="11 17" id="KW-0100">Branched-chain amino acid biosynthesis</keyword>
<comment type="function">
    <text evidence="2 17">Acts on leucine, isoleucine and valine.</text>
</comment>
<dbReference type="InterPro" id="IPR033939">
    <property type="entry name" value="BCAT_family"/>
</dbReference>
<comment type="pathway">
    <text evidence="5 17">Amino-acid biosynthesis; L-leucine biosynthesis; L-leucine from 3-methyl-2-oxobutanoate: step 4/4.</text>
</comment>
<dbReference type="InterPro" id="IPR005785">
    <property type="entry name" value="B_amino_transI"/>
</dbReference>
<protein>
    <recommendedName>
        <fullName evidence="17">Branched-chain-amino-acid aminotransferase</fullName>
        <shortName evidence="17">BCAT</shortName>
        <ecNumber evidence="17">2.6.1.42</ecNumber>
    </recommendedName>
</protein>
<dbReference type="NCBIfam" id="TIGR01122">
    <property type="entry name" value="ilvE_I"/>
    <property type="match status" value="1"/>
</dbReference>
<organism evidence="18 19">
    <name type="scientific">Pseudodesulfovibrio portus</name>
    <dbReference type="NCBI Taxonomy" id="231439"/>
    <lineage>
        <taxon>Bacteria</taxon>
        <taxon>Pseudomonadati</taxon>
        <taxon>Thermodesulfobacteriota</taxon>
        <taxon>Desulfovibrionia</taxon>
        <taxon>Desulfovibrionales</taxon>
        <taxon>Desulfovibrionaceae</taxon>
    </lineage>
</organism>
<dbReference type="InterPro" id="IPR018300">
    <property type="entry name" value="Aminotrans_IV_CS"/>
</dbReference>
<dbReference type="InterPro" id="IPR001544">
    <property type="entry name" value="Aminotrans_IV"/>
</dbReference>
<gene>
    <name evidence="17 18" type="primary">ilvE</name>
    <name evidence="18" type="ORF">JCM14722_03320</name>
</gene>
<evidence type="ECO:0000256" key="10">
    <source>
        <dbReference type="ARBA" id="ARBA00022898"/>
    </source>
</evidence>
<evidence type="ECO:0000256" key="5">
    <source>
        <dbReference type="ARBA" id="ARBA00005072"/>
    </source>
</evidence>
<keyword evidence="19" id="KW-1185">Reference proteome</keyword>
<comment type="catalytic activity">
    <reaction evidence="14 17">
        <text>L-leucine + 2-oxoglutarate = 4-methyl-2-oxopentanoate + L-glutamate</text>
        <dbReference type="Rhea" id="RHEA:18321"/>
        <dbReference type="ChEBI" id="CHEBI:16810"/>
        <dbReference type="ChEBI" id="CHEBI:17865"/>
        <dbReference type="ChEBI" id="CHEBI:29985"/>
        <dbReference type="ChEBI" id="CHEBI:57427"/>
        <dbReference type="EC" id="2.6.1.42"/>
    </reaction>
</comment>
<dbReference type="Pfam" id="PF01063">
    <property type="entry name" value="Aminotran_4"/>
    <property type="match status" value="1"/>
</dbReference>
<evidence type="ECO:0000256" key="9">
    <source>
        <dbReference type="ARBA" id="ARBA00022679"/>
    </source>
</evidence>
<sequence length="308" mass="33987">MVQKSETIWFDGEQVPWDEANVHVLTHTLHYGAGVFEGIRAYECADGSSEVFRLEEHMVRLVNSAKILGLTVPYSAEELTEAAVETLKRNNLAGAYVRPLIFIGDGAMGVHPGDNPIRTIIACWPWGAYLGEEALEKGINVKCSTYNRHHVNVMMTKSKACGNYVNSVLAKTEAVADGYDEAILLDTTGHVSEGSGENIFMVRGDIIYTPHQDGVLGGLTRDSIITLAGDLGYEVREEPLTRDMLYIADEVFFTGTAAELTPISSVDRRRIGDGKAGPVAKLLQTEYFKIVKGENPDYESWLHRYSVK</sequence>